<dbReference type="PROSITE" id="PS00022">
    <property type="entry name" value="EGF_1"/>
    <property type="match status" value="1"/>
</dbReference>
<feature type="region of interest" description="Disordered" evidence="2">
    <location>
        <begin position="549"/>
        <end position="574"/>
    </location>
</feature>
<feature type="domain" description="EGF-like" evidence="4">
    <location>
        <begin position="382"/>
        <end position="419"/>
    </location>
</feature>
<dbReference type="EMBL" id="LCWF01000086">
    <property type="protein sequence ID" value="KKY21315.1"/>
    <property type="molecule type" value="Genomic_DNA"/>
</dbReference>
<dbReference type="PANTHER" id="PTHR17178">
    <property type="entry name" value="SECRETORY GRANULE PROTEOGLYCAN CORE PROTEIN"/>
    <property type="match status" value="1"/>
</dbReference>
<feature type="transmembrane region" description="Helical" evidence="3">
    <location>
        <begin position="340"/>
        <end position="366"/>
    </location>
</feature>
<dbReference type="AlphaFoldDB" id="A0A0G2GXB3"/>
<evidence type="ECO:0000256" key="3">
    <source>
        <dbReference type="SAM" id="Phobius"/>
    </source>
</evidence>
<feature type="compositionally biased region" description="Polar residues" evidence="2">
    <location>
        <begin position="255"/>
        <end position="264"/>
    </location>
</feature>
<dbReference type="Gene3D" id="2.10.25.10">
    <property type="entry name" value="Laminin"/>
    <property type="match status" value="1"/>
</dbReference>
<dbReference type="CDD" id="cd00054">
    <property type="entry name" value="EGF_CA"/>
    <property type="match status" value="1"/>
</dbReference>
<evidence type="ECO:0000256" key="2">
    <source>
        <dbReference type="SAM" id="MobiDB-lite"/>
    </source>
</evidence>
<accession>A0A0G2GXB3</accession>
<dbReference type="Proteomes" id="UP000053317">
    <property type="component" value="Unassembled WGS sequence"/>
</dbReference>
<evidence type="ECO:0000313" key="5">
    <source>
        <dbReference type="EMBL" id="KKY21315.1"/>
    </source>
</evidence>
<keyword evidence="3" id="KW-0812">Transmembrane</keyword>
<evidence type="ECO:0000256" key="1">
    <source>
        <dbReference type="PROSITE-ProRule" id="PRU00076"/>
    </source>
</evidence>
<feature type="compositionally biased region" description="Low complexity" evidence="2">
    <location>
        <begin position="138"/>
        <end position="152"/>
    </location>
</feature>
<feature type="region of interest" description="Disordered" evidence="2">
    <location>
        <begin position="255"/>
        <end position="305"/>
    </location>
</feature>
<reference evidence="5 6" key="2">
    <citation type="submission" date="2015-05" db="EMBL/GenBank/DDBJ databases">
        <authorList>
            <person name="Morales-Cruz A."/>
            <person name="Amrine K.C."/>
            <person name="Cantu D."/>
        </authorList>
    </citation>
    <scope>NUCLEOTIDE SEQUENCE [LARGE SCALE GENOMIC DNA]</scope>
    <source>
        <strain evidence="5">UCRPC4</strain>
    </source>
</reference>
<organism evidence="5 6">
    <name type="scientific">Phaeomoniella chlamydospora</name>
    <name type="common">Phaeoacremonium chlamydosporum</name>
    <dbReference type="NCBI Taxonomy" id="158046"/>
    <lineage>
        <taxon>Eukaryota</taxon>
        <taxon>Fungi</taxon>
        <taxon>Dikarya</taxon>
        <taxon>Ascomycota</taxon>
        <taxon>Pezizomycotina</taxon>
        <taxon>Eurotiomycetes</taxon>
        <taxon>Chaetothyriomycetidae</taxon>
        <taxon>Phaeomoniellales</taxon>
        <taxon>Phaeomoniellaceae</taxon>
        <taxon>Phaeomoniella</taxon>
    </lineage>
</organism>
<feature type="region of interest" description="Disordered" evidence="2">
    <location>
        <begin position="123"/>
        <end position="157"/>
    </location>
</feature>
<feature type="compositionally biased region" description="Polar residues" evidence="2">
    <location>
        <begin position="52"/>
        <end position="65"/>
    </location>
</feature>
<keyword evidence="6" id="KW-1185">Reference proteome</keyword>
<comment type="caution">
    <text evidence="5">The sequence shown here is derived from an EMBL/GenBank/DDBJ whole genome shotgun (WGS) entry which is preliminary data.</text>
</comment>
<dbReference type="PANTHER" id="PTHR17178:SF0">
    <property type="entry name" value="SERGLYCIN"/>
    <property type="match status" value="1"/>
</dbReference>
<comment type="caution">
    <text evidence="1">Lacks conserved residue(s) required for the propagation of feature annotation.</text>
</comment>
<dbReference type="PROSITE" id="PS01186">
    <property type="entry name" value="EGF_2"/>
    <property type="match status" value="1"/>
</dbReference>
<sequence>MPEAMRASVNSGRAIPSSWGSRPDGYDIDVYADLDEPYDDRDDDYADDRAESSASQHSESTTLVRQASLGKKARPTLTTITSADETSRVKKIDIGNAGVVGRAAVAAGAAGGAVAAGIGNRRQDQGTGMGNRTLMIDTSTGSRSSPNSSSETAGEVIQPVGVPWSRSPLTSPTDPEAAQFSILNDTRTSGLMSDRVPAQRRPPRLDIDAVKEAEARGSLTSLPDLIRRATRVAANLDRGKTASRLGIWDIMNAENNTSKSSEPGKSSADTKRRSGSISDILASFPPPALGTPNKERPISRWPSPFSSSNLNNVAYPDARGNEKERPGKKQARKCCGLPRWGFFLLLLLVFVLIAAAIIIPIVLIVLPRTRNANNASAAADKNSSGCASTNPCSNEGVSVTLNGQCGCVCVNGFTGSTCDTASDAACTTLNETIGSNGSQNVTLGTAIPRLFSTSSANFSIPLDTEDLLTLFSANNLSCTTENALVTFDGKSSKRFYISPEDSADVIYEHAVLEKREIEEVLILRRAGGSVATSDGIVYLASATTSGASTESTTATITESNLSESSSNSTTTSSGLTLTQDVLDFARIVVLVVFETTSDLSSAVVAQEKIQNFFSGTTDTSTSSNMSMGTTSANFTLNFSTFSITLSNGTVLGGNGDGSGGLVSNSTSNSKR</sequence>
<reference evidence="5 6" key="1">
    <citation type="submission" date="2015-05" db="EMBL/GenBank/DDBJ databases">
        <title>Distinctive expansion of gene families associated with plant cell wall degradation and secondary metabolism in the genomes of grapevine trunk pathogens.</title>
        <authorList>
            <person name="Lawrence D.P."/>
            <person name="Travadon R."/>
            <person name="Rolshausen P.E."/>
            <person name="Baumgartner K."/>
        </authorList>
    </citation>
    <scope>NUCLEOTIDE SEQUENCE [LARGE SCALE GENOMIC DNA]</scope>
    <source>
        <strain evidence="5">UCRPC4</strain>
    </source>
</reference>
<dbReference type="PROSITE" id="PS50026">
    <property type="entry name" value="EGF_3"/>
    <property type="match status" value="1"/>
</dbReference>
<proteinExistence type="predicted"/>
<name>A0A0G2GXB3_PHACM</name>
<protein>
    <submittedName>
        <fullName evidence="5">Putative epidermal growth factor-like type 3</fullName>
    </submittedName>
</protein>
<feature type="compositionally biased region" description="Acidic residues" evidence="2">
    <location>
        <begin position="26"/>
        <end position="46"/>
    </location>
</feature>
<keyword evidence="3" id="KW-0472">Membrane</keyword>
<feature type="disulfide bond" evidence="1">
    <location>
        <begin position="409"/>
        <end position="418"/>
    </location>
</feature>
<keyword evidence="1" id="KW-1015">Disulfide bond</keyword>
<evidence type="ECO:0000259" key="4">
    <source>
        <dbReference type="PROSITE" id="PS50026"/>
    </source>
</evidence>
<keyword evidence="3" id="KW-1133">Transmembrane helix</keyword>
<gene>
    <name evidence="5" type="ORF">UCRPC4_g03751</name>
</gene>
<dbReference type="InterPro" id="IPR000742">
    <property type="entry name" value="EGF"/>
</dbReference>
<dbReference type="OrthoDB" id="283575at2759"/>
<keyword evidence="1" id="KW-0245">EGF-like domain</keyword>
<evidence type="ECO:0000313" key="6">
    <source>
        <dbReference type="Proteomes" id="UP000053317"/>
    </source>
</evidence>
<feature type="region of interest" description="Disordered" evidence="2">
    <location>
        <begin position="1"/>
        <end position="80"/>
    </location>
</feature>